<dbReference type="PANTHER" id="PTHR11136:SF0">
    <property type="entry name" value="DIHYDROFOLATE SYNTHETASE-RELATED"/>
    <property type="match status" value="1"/>
</dbReference>
<gene>
    <name evidence="13" type="ORF">ACFOUW_33600</name>
</gene>
<dbReference type="SUPFAM" id="SSF53244">
    <property type="entry name" value="MurD-like peptide ligases, peptide-binding domain"/>
    <property type="match status" value="1"/>
</dbReference>
<dbReference type="NCBIfam" id="TIGR01499">
    <property type="entry name" value="folC"/>
    <property type="match status" value="1"/>
</dbReference>
<dbReference type="InterPro" id="IPR018109">
    <property type="entry name" value="Folylpolyglutamate_synth_CS"/>
</dbReference>
<dbReference type="RefSeq" id="WP_205121080.1">
    <property type="nucleotide sequence ID" value="NZ_JAFBCM010000001.1"/>
</dbReference>
<comment type="similarity">
    <text evidence="1 10">Belongs to the folylpolyglutamate synthase family.</text>
</comment>
<organism evidence="13 14">
    <name type="scientific">Tenggerimyces flavus</name>
    <dbReference type="NCBI Taxonomy" id="1708749"/>
    <lineage>
        <taxon>Bacteria</taxon>
        <taxon>Bacillati</taxon>
        <taxon>Actinomycetota</taxon>
        <taxon>Actinomycetes</taxon>
        <taxon>Propionibacteriales</taxon>
        <taxon>Nocardioidaceae</taxon>
        <taxon>Tenggerimyces</taxon>
    </lineage>
</organism>
<reference evidence="14" key="1">
    <citation type="journal article" date="2019" name="Int. J. Syst. Evol. Microbiol.">
        <title>The Global Catalogue of Microorganisms (GCM) 10K type strain sequencing project: providing services to taxonomists for standard genome sequencing and annotation.</title>
        <authorList>
            <consortium name="The Broad Institute Genomics Platform"/>
            <consortium name="The Broad Institute Genome Sequencing Center for Infectious Disease"/>
            <person name="Wu L."/>
            <person name="Ma J."/>
        </authorList>
    </citation>
    <scope>NUCLEOTIDE SEQUENCE [LARGE SCALE GENOMIC DNA]</scope>
    <source>
        <strain evidence="14">CGMCC 4.7241</strain>
    </source>
</reference>
<comment type="caution">
    <text evidence="13">The sequence shown here is derived from an EMBL/GenBank/DDBJ whole genome shotgun (WGS) entry which is preliminary data.</text>
</comment>
<dbReference type="SUPFAM" id="SSF53623">
    <property type="entry name" value="MurD-like peptide ligases, catalytic domain"/>
    <property type="match status" value="1"/>
</dbReference>
<evidence type="ECO:0000256" key="5">
    <source>
        <dbReference type="ARBA" id="ARBA00022741"/>
    </source>
</evidence>
<dbReference type="Proteomes" id="UP001595699">
    <property type="component" value="Unassembled WGS sequence"/>
</dbReference>
<evidence type="ECO:0000256" key="9">
    <source>
        <dbReference type="ARBA" id="ARBA00047493"/>
    </source>
</evidence>
<feature type="domain" description="Mur ligase C-terminal" evidence="11">
    <location>
        <begin position="310"/>
        <end position="437"/>
    </location>
</feature>
<evidence type="ECO:0000259" key="12">
    <source>
        <dbReference type="Pfam" id="PF08245"/>
    </source>
</evidence>
<evidence type="ECO:0000256" key="8">
    <source>
        <dbReference type="ARBA" id="ARBA00030592"/>
    </source>
</evidence>
<evidence type="ECO:0000256" key="2">
    <source>
        <dbReference type="ARBA" id="ARBA00013025"/>
    </source>
</evidence>
<dbReference type="InterPro" id="IPR036615">
    <property type="entry name" value="Mur_ligase_C_dom_sf"/>
</dbReference>
<protein>
    <recommendedName>
        <fullName evidence="2">tetrahydrofolate synthase</fullName>
        <ecNumber evidence="2">6.3.2.17</ecNumber>
    </recommendedName>
    <alternativeName>
        <fullName evidence="8">Tetrahydrofolylpolyglutamate synthase</fullName>
    </alternativeName>
</protein>
<evidence type="ECO:0000259" key="11">
    <source>
        <dbReference type="Pfam" id="PF02875"/>
    </source>
</evidence>
<dbReference type="InterPro" id="IPR004101">
    <property type="entry name" value="Mur_ligase_C"/>
</dbReference>
<proteinExistence type="inferred from homology"/>
<dbReference type="PROSITE" id="PS01011">
    <property type="entry name" value="FOLYLPOLYGLU_SYNT_1"/>
    <property type="match status" value="1"/>
</dbReference>
<comment type="catalytic activity">
    <reaction evidence="9">
        <text>(6S)-5,6,7,8-tetrahydrofolyl-(gamma-L-Glu)(n) + L-glutamate + ATP = (6S)-5,6,7,8-tetrahydrofolyl-(gamma-L-Glu)(n+1) + ADP + phosphate + H(+)</text>
        <dbReference type="Rhea" id="RHEA:10580"/>
        <dbReference type="Rhea" id="RHEA-COMP:14738"/>
        <dbReference type="Rhea" id="RHEA-COMP:14740"/>
        <dbReference type="ChEBI" id="CHEBI:15378"/>
        <dbReference type="ChEBI" id="CHEBI:29985"/>
        <dbReference type="ChEBI" id="CHEBI:30616"/>
        <dbReference type="ChEBI" id="CHEBI:43474"/>
        <dbReference type="ChEBI" id="CHEBI:141005"/>
        <dbReference type="ChEBI" id="CHEBI:456216"/>
        <dbReference type="EC" id="6.3.2.17"/>
    </reaction>
</comment>
<accession>A0ABV7YL96</accession>
<dbReference type="PIRSF" id="PIRSF001563">
    <property type="entry name" value="Folylpolyglu_synth"/>
    <property type="match status" value="1"/>
</dbReference>
<keyword evidence="7" id="KW-0460">Magnesium</keyword>
<evidence type="ECO:0000256" key="1">
    <source>
        <dbReference type="ARBA" id="ARBA00008276"/>
    </source>
</evidence>
<keyword evidence="4" id="KW-0479">Metal-binding</keyword>
<dbReference type="GO" id="GO:0016874">
    <property type="term" value="F:ligase activity"/>
    <property type="evidence" value="ECO:0007669"/>
    <property type="project" value="UniProtKB-KW"/>
</dbReference>
<keyword evidence="6 10" id="KW-0067">ATP-binding</keyword>
<keyword evidence="5 10" id="KW-0547">Nucleotide-binding</keyword>
<dbReference type="EMBL" id="JBHRZH010000043">
    <property type="protein sequence ID" value="MFC3765812.1"/>
    <property type="molecule type" value="Genomic_DNA"/>
</dbReference>
<dbReference type="Pfam" id="PF02875">
    <property type="entry name" value="Mur_ligase_C"/>
    <property type="match status" value="1"/>
</dbReference>
<sequence length="454" mass="47892">MTQGDEERALYVDVERALLARLPEHKSVEGPTIERIKRLCELLGEPQHAAPVIHLTGTNGKTSTARMVDSLLVAFGVRTGRLTSPHLAEIRERISLSGEPIDYERFVQTYAEVMPFVDLADPMLDRPLSFFEIITAMGFAAFADAPVDAAVLEVGLGGTWDATNVADGKVAVVTPIAVDHAKYLGNTPPEIAREKAGIIKPGAIAVIAQQEVEVAEVLMRRAAEVGATVAREGIEFGVVEREIAVGGQMISLKGLSGEYHEIFLPLHGVHQAHNAACALAAVEAFLAGGAPEGLNADIVREAFGGVTSPGRLEIVRRSPTVLLDAAHNPHGAEATAAAISEAFTFEPLVGVIGVMQDKDVAGVLEAFEPVMDHVVVTQNSTERAMPAAELAEIAIDIFGEDRVEVAPLLPDALDAAVRTADEQAKEMGGGGVLVTGSVITAGEARVLLGRGEAQ</sequence>
<evidence type="ECO:0000256" key="10">
    <source>
        <dbReference type="PIRNR" id="PIRNR001563"/>
    </source>
</evidence>
<name>A0ABV7YL96_9ACTN</name>
<dbReference type="InterPro" id="IPR001645">
    <property type="entry name" value="Folylpolyglutamate_synth"/>
</dbReference>
<dbReference type="Gene3D" id="3.40.1190.10">
    <property type="entry name" value="Mur-like, catalytic domain"/>
    <property type="match status" value="1"/>
</dbReference>
<dbReference type="Pfam" id="PF08245">
    <property type="entry name" value="Mur_ligase_M"/>
    <property type="match status" value="1"/>
</dbReference>
<evidence type="ECO:0000256" key="4">
    <source>
        <dbReference type="ARBA" id="ARBA00022723"/>
    </source>
</evidence>
<dbReference type="InterPro" id="IPR013221">
    <property type="entry name" value="Mur_ligase_cen"/>
</dbReference>
<evidence type="ECO:0000313" key="13">
    <source>
        <dbReference type="EMBL" id="MFC3765812.1"/>
    </source>
</evidence>
<evidence type="ECO:0000313" key="14">
    <source>
        <dbReference type="Proteomes" id="UP001595699"/>
    </source>
</evidence>
<keyword evidence="14" id="KW-1185">Reference proteome</keyword>
<evidence type="ECO:0000256" key="7">
    <source>
        <dbReference type="ARBA" id="ARBA00022842"/>
    </source>
</evidence>
<keyword evidence="3 10" id="KW-0436">Ligase</keyword>
<dbReference type="EC" id="6.3.2.17" evidence="2"/>
<dbReference type="PANTHER" id="PTHR11136">
    <property type="entry name" value="FOLYLPOLYGLUTAMATE SYNTHASE-RELATED"/>
    <property type="match status" value="1"/>
</dbReference>
<feature type="domain" description="Mur ligase central" evidence="12">
    <location>
        <begin position="139"/>
        <end position="282"/>
    </location>
</feature>
<dbReference type="Gene3D" id="3.90.190.20">
    <property type="entry name" value="Mur ligase, C-terminal domain"/>
    <property type="match status" value="1"/>
</dbReference>
<evidence type="ECO:0000256" key="3">
    <source>
        <dbReference type="ARBA" id="ARBA00022598"/>
    </source>
</evidence>
<evidence type="ECO:0000256" key="6">
    <source>
        <dbReference type="ARBA" id="ARBA00022840"/>
    </source>
</evidence>
<dbReference type="InterPro" id="IPR036565">
    <property type="entry name" value="Mur-like_cat_sf"/>
</dbReference>